<evidence type="ECO:0000313" key="2">
    <source>
        <dbReference type="Proteomes" id="UP001431209"/>
    </source>
</evidence>
<sequence>MSQVSHTPQKVELDGSFQSNYTAPYPEDIVSMYKQWSLNDFCSEYDLTLTGMDDPDFTTVNVSDKDLKELVEGLNKSIILHGNLNSMNEAMVTSHLKEVFYIGFKDYLQPMRMLLQQHTVGSSCHGVVDAAIAGPQERTTLICTCIETKTALTQNQSLPQVCAQMVAAYEKNCNNGIKLSEVWGVATNLTNFSFLRFKPSDKKMQYYKKSALSLLPPGDFDEVTLETLQRSNAVEILRMLKFIASRSKELIDNAKFDEQYYQRQLDKAVEKEVFNVYWPDSCDEPLLANLRISSLQSLKESLYKAFASEGYTPETKPINKMYIKLNFNGKIEKSYIKNDGSVKALHKLLYDKASRIQRLYIQ</sequence>
<comment type="caution">
    <text evidence="1">The sequence shown here is derived from an EMBL/GenBank/DDBJ whole genome shotgun (WGS) entry which is preliminary data.</text>
</comment>
<protein>
    <submittedName>
        <fullName evidence="1">Uncharacterized protein</fullName>
    </submittedName>
</protein>
<dbReference type="EMBL" id="JAOPGA020001825">
    <property type="protein sequence ID" value="KAL0491595.1"/>
    <property type="molecule type" value="Genomic_DNA"/>
</dbReference>
<evidence type="ECO:0000313" key="1">
    <source>
        <dbReference type="EMBL" id="KAL0491595.1"/>
    </source>
</evidence>
<reference evidence="1 2" key="1">
    <citation type="submission" date="2024-03" db="EMBL/GenBank/DDBJ databases">
        <title>The Acrasis kona genome and developmental transcriptomes reveal deep origins of eukaryotic multicellular pathways.</title>
        <authorList>
            <person name="Sheikh S."/>
            <person name="Fu C.-J."/>
            <person name="Brown M.W."/>
            <person name="Baldauf S.L."/>
        </authorList>
    </citation>
    <scope>NUCLEOTIDE SEQUENCE [LARGE SCALE GENOMIC DNA]</scope>
    <source>
        <strain evidence="1 2">ATCC MYA-3509</strain>
    </source>
</reference>
<dbReference type="AlphaFoldDB" id="A0AAW2ZS14"/>
<name>A0AAW2ZS14_9EUKA</name>
<accession>A0AAW2ZS14</accession>
<organism evidence="1 2">
    <name type="scientific">Acrasis kona</name>
    <dbReference type="NCBI Taxonomy" id="1008807"/>
    <lineage>
        <taxon>Eukaryota</taxon>
        <taxon>Discoba</taxon>
        <taxon>Heterolobosea</taxon>
        <taxon>Tetramitia</taxon>
        <taxon>Eutetramitia</taxon>
        <taxon>Acrasidae</taxon>
        <taxon>Acrasis</taxon>
    </lineage>
</organism>
<dbReference type="Proteomes" id="UP001431209">
    <property type="component" value="Unassembled WGS sequence"/>
</dbReference>
<gene>
    <name evidence="1" type="ORF">AKO1_000167</name>
</gene>
<keyword evidence="2" id="KW-1185">Reference proteome</keyword>
<proteinExistence type="predicted"/>